<organism evidence="3 4">
    <name type="scientific">Cannabis sativa</name>
    <name type="common">Hemp</name>
    <name type="synonym">Marijuana</name>
    <dbReference type="NCBI Taxonomy" id="3483"/>
    <lineage>
        <taxon>Eukaryota</taxon>
        <taxon>Viridiplantae</taxon>
        <taxon>Streptophyta</taxon>
        <taxon>Embryophyta</taxon>
        <taxon>Tracheophyta</taxon>
        <taxon>Spermatophyta</taxon>
        <taxon>Magnoliopsida</taxon>
        <taxon>eudicotyledons</taxon>
        <taxon>Gunneridae</taxon>
        <taxon>Pentapetalae</taxon>
        <taxon>rosids</taxon>
        <taxon>fabids</taxon>
        <taxon>Rosales</taxon>
        <taxon>Cannabaceae</taxon>
        <taxon>Cannabis</taxon>
    </lineage>
</organism>
<sequence length="214" mass="24357">MRAWKRVLKDVRLVPNLKRNLIFVGMLDDQGFLVKVENGIMKICKGYMVVTKCRKSNEIYPLEGATMTNTKACVSSKHENETKIWHKRLGHACKVKFETGKKNTKGLLSYIHNDLWGPSRITSHSRSRRRKKRLRTDNGLEYCSDEFDVLCKNEGILSQAGSDHMKIEAPGTKLEVVPLERVETEMPIDHGSDDSEDDSGSDDLKGYTVARDMI</sequence>
<dbReference type="EnsemblPlants" id="evm.model.04.1737">
    <property type="protein sequence ID" value="cds.evm.model.04.1737"/>
    <property type="gene ID" value="evm.TU.04.1737"/>
</dbReference>
<evidence type="ECO:0000256" key="1">
    <source>
        <dbReference type="SAM" id="MobiDB-lite"/>
    </source>
</evidence>
<feature type="domain" description="GAG-pre-integrase" evidence="2">
    <location>
        <begin position="59"/>
        <end position="93"/>
    </location>
</feature>
<protein>
    <recommendedName>
        <fullName evidence="2">GAG-pre-integrase domain-containing protein</fullName>
    </recommendedName>
</protein>
<dbReference type="EMBL" id="UZAU01000400">
    <property type="status" value="NOT_ANNOTATED_CDS"/>
    <property type="molecule type" value="Genomic_DNA"/>
</dbReference>
<evidence type="ECO:0000313" key="3">
    <source>
        <dbReference type="EnsemblPlants" id="cds.evm.model.04.1737"/>
    </source>
</evidence>
<evidence type="ECO:0000313" key="4">
    <source>
        <dbReference type="Proteomes" id="UP000596661"/>
    </source>
</evidence>
<accession>A0A803PEB6</accession>
<dbReference type="InterPro" id="IPR025724">
    <property type="entry name" value="GAG-pre-integrase_dom"/>
</dbReference>
<dbReference type="AlphaFoldDB" id="A0A803PEB6"/>
<reference evidence="3" key="2">
    <citation type="submission" date="2021-03" db="UniProtKB">
        <authorList>
            <consortium name="EnsemblPlants"/>
        </authorList>
    </citation>
    <scope>IDENTIFICATION</scope>
</reference>
<feature type="region of interest" description="Disordered" evidence="1">
    <location>
        <begin position="183"/>
        <end position="214"/>
    </location>
</feature>
<proteinExistence type="predicted"/>
<dbReference type="Pfam" id="PF13976">
    <property type="entry name" value="gag_pre-integrs"/>
    <property type="match status" value="1"/>
</dbReference>
<reference evidence="3" key="1">
    <citation type="submission" date="2018-11" db="EMBL/GenBank/DDBJ databases">
        <authorList>
            <person name="Grassa J C."/>
        </authorList>
    </citation>
    <scope>NUCLEOTIDE SEQUENCE [LARGE SCALE GENOMIC DNA]</scope>
</reference>
<dbReference type="Gramene" id="evm.model.04.1737">
    <property type="protein sequence ID" value="cds.evm.model.04.1737"/>
    <property type="gene ID" value="evm.TU.04.1737"/>
</dbReference>
<name>A0A803PEB6_CANSA</name>
<dbReference type="Proteomes" id="UP000596661">
    <property type="component" value="Chromosome 4"/>
</dbReference>
<feature type="compositionally biased region" description="Basic and acidic residues" evidence="1">
    <location>
        <begin position="183"/>
        <end position="193"/>
    </location>
</feature>
<evidence type="ECO:0000259" key="2">
    <source>
        <dbReference type="Pfam" id="PF13976"/>
    </source>
</evidence>
<keyword evidence="4" id="KW-1185">Reference proteome</keyword>